<feature type="transmembrane region" description="Helical" evidence="8">
    <location>
        <begin position="319"/>
        <end position="347"/>
    </location>
</feature>
<evidence type="ECO:0000313" key="12">
    <source>
        <dbReference type="Proteomes" id="UP000076079"/>
    </source>
</evidence>
<dbReference type="InterPro" id="IPR051447">
    <property type="entry name" value="Lipoprotein-release_system"/>
</dbReference>
<proteinExistence type="inferred from homology"/>
<dbReference type="InterPro" id="IPR025857">
    <property type="entry name" value="MacB_PCD"/>
</dbReference>
<evidence type="ECO:0000256" key="2">
    <source>
        <dbReference type="ARBA" id="ARBA00005236"/>
    </source>
</evidence>
<feature type="domain" description="ABC3 transporter permease C-terminal" evidence="9">
    <location>
        <begin position="276"/>
        <end position="401"/>
    </location>
</feature>
<keyword evidence="11" id="KW-0449">Lipoprotein</keyword>
<evidence type="ECO:0000256" key="1">
    <source>
        <dbReference type="ARBA" id="ARBA00004651"/>
    </source>
</evidence>
<dbReference type="InterPro" id="IPR011925">
    <property type="entry name" value="LolCE_TM"/>
</dbReference>
<reference evidence="12" key="2">
    <citation type="submission" date="2016-04" db="EMBL/GenBank/DDBJ databases">
        <title>First Complete Genome Sequence of a Subdivision 6 Acidobacterium.</title>
        <authorList>
            <person name="Huang S."/>
            <person name="Vieira S."/>
            <person name="Bunk B."/>
            <person name="Riedel T."/>
            <person name="Sproeer C."/>
            <person name="Overmann J."/>
        </authorList>
    </citation>
    <scope>NUCLEOTIDE SEQUENCE [LARGE SCALE GENOMIC DNA]</scope>
    <source>
        <strain evidence="12">DSM 100886 HEG_-6_39</strain>
    </source>
</reference>
<dbReference type="KEGG" id="abac:LuPra_04453"/>
<keyword evidence="4" id="KW-1003">Cell membrane</keyword>
<evidence type="ECO:0000256" key="3">
    <source>
        <dbReference type="ARBA" id="ARBA00022448"/>
    </source>
</evidence>
<dbReference type="PANTHER" id="PTHR30489">
    <property type="entry name" value="LIPOPROTEIN-RELEASING SYSTEM TRANSMEMBRANE PROTEIN LOLE"/>
    <property type="match status" value="1"/>
</dbReference>
<evidence type="ECO:0000256" key="5">
    <source>
        <dbReference type="ARBA" id="ARBA00022692"/>
    </source>
</evidence>
<dbReference type="GO" id="GO:0098797">
    <property type="term" value="C:plasma membrane protein complex"/>
    <property type="evidence" value="ECO:0007669"/>
    <property type="project" value="TreeGrafter"/>
</dbReference>
<dbReference type="OrthoDB" id="9808461at2"/>
<evidence type="ECO:0000256" key="7">
    <source>
        <dbReference type="ARBA" id="ARBA00023136"/>
    </source>
</evidence>
<dbReference type="GO" id="GO:0044874">
    <property type="term" value="P:lipoprotein localization to outer membrane"/>
    <property type="evidence" value="ECO:0007669"/>
    <property type="project" value="TreeGrafter"/>
</dbReference>
<evidence type="ECO:0000256" key="4">
    <source>
        <dbReference type="ARBA" id="ARBA00022475"/>
    </source>
</evidence>
<reference evidence="11 12" key="1">
    <citation type="journal article" date="2016" name="Genome Announc.">
        <title>First Complete Genome Sequence of a Subdivision 6 Acidobacterium Strain.</title>
        <authorList>
            <person name="Huang S."/>
            <person name="Vieira S."/>
            <person name="Bunk B."/>
            <person name="Riedel T."/>
            <person name="Sproer C."/>
            <person name="Overmann J."/>
        </authorList>
    </citation>
    <scope>NUCLEOTIDE SEQUENCE [LARGE SCALE GENOMIC DNA]</scope>
    <source>
        <strain evidence="12">DSM 100886 HEG_-6_39</strain>
    </source>
</reference>
<evidence type="ECO:0000256" key="8">
    <source>
        <dbReference type="SAM" id="Phobius"/>
    </source>
</evidence>
<dbReference type="PANTHER" id="PTHR30489:SF0">
    <property type="entry name" value="LIPOPROTEIN-RELEASING SYSTEM TRANSMEMBRANE PROTEIN LOLE"/>
    <property type="match status" value="1"/>
</dbReference>
<comment type="similarity">
    <text evidence="2">Belongs to the ABC-4 integral membrane protein family. LolC/E subfamily.</text>
</comment>
<comment type="subcellular location">
    <subcellularLocation>
        <location evidence="1">Cell membrane</location>
        <topology evidence="1">Multi-pass membrane protein</topology>
    </subcellularLocation>
</comment>
<evidence type="ECO:0000259" key="9">
    <source>
        <dbReference type="Pfam" id="PF02687"/>
    </source>
</evidence>
<keyword evidence="6 8" id="KW-1133">Transmembrane helix</keyword>
<evidence type="ECO:0000259" key="10">
    <source>
        <dbReference type="Pfam" id="PF12704"/>
    </source>
</evidence>
<keyword evidence="12" id="KW-1185">Reference proteome</keyword>
<dbReference type="RefSeq" id="WP_110172774.1">
    <property type="nucleotide sequence ID" value="NZ_CP015136.1"/>
</dbReference>
<feature type="transmembrane region" description="Helical" evidence="8">
    <location>
        <begin position="20"/>
        <end position="46"/>
    </location>
</feature>
<dbReference type="Proteomes" id="UP000076079">
    <property type="component" value="Chromosome"/>
</dbReference>
<dbReference type="GO" id="GO:0042953">
    <property type="term" value="P:lipoprotein transport"/>
    <property type="evidence" value="ECO:0007669"/>
    <property type="project" value="InterPro"/>
</dbReference>
<feature type="transmembrane region" description="Helical" evidence="8">
    <location>
        <begin position="272"/>
        <end position="298"/>
    </location>
</feature>
<dbReference type="NCBIfam" id="TIGR02212">
    <property type="entry name" value="lolCE"/>
    <property type="match status" value="1"/>
</dbReference>
<organism evidence="11 12">
    <name type="scientific">Luteitalea pratensis</name>
    <dbReference type="NCBI Taxonomy" id="1855912"/>
    <lineage>
        <taxon>Bacteria</taxon>
        <taxon>Pseudomonadati</taxon>
        <taxon>Acidobacteriota</taxon>
        <taxon>Vicinamibacteria</taxon>
        <taxon>Vicinamibacterales</taxon>
        <taxon>Vicinamibacteraceae</taxon>
        <taxon>Luteitalea</taxon>
    </lineage>
</organism>
<evidence type="ECO:0000313" key="11">
    <source>
        <dbReference type="EMBL" id="AMY11206.1"/>
    </source>
</evidence>
<feature type="domain" description="MacB-like periplasmic core" evidence="10">
    <location>
        <begin position="25"/>
        <end position="239"/>
    </location>
</feature>
<keyword evidence="3" id="KW-0813">Transport</keyword>
<feature type="transmembrane region" description="Helical" evidence="8">
    <location>
        <begin position="374"/>
        <end position="391"/>
    </location>
</feature>
<name>A0A143PSA8_LUTPR</name>
<dbReference type="InterPro" id="IPR003838">
    <property type="entry name" value="ABC3_permease_C"/>
</dbReference>
<dbReference type="Pfam" id="PF12704">
    <property type="entry name" value="MacB_PCD"/>
    <property type="match status" value="1"/>
</dbReference>
<dbReference type="STRING" id="1855912.LuPra_04453"/>
<evidence type="ECO:0000256" key="6">
    <source>
        <dbReference type="ARBA" id="ARBA00022989"/>
    </source>
</evidence>
<dbReference type="Pfam" id="PF02687">
    <property type="entry name" value="FtsX"/>
    <property type="match status" value="1"/>
</dbReference>
<sequence>MPFELFLALRYLVARRKQAFLSLISVISTAGVAVGVMALIIALALMTGLQGELRDRIVGASPHIYVWHVGEGLTDVQGDMRRLKQVPRVTGASPIVLGKALVTAGEQQAFITVKGIDPATEGEVTDVRERMRKGSLSALASRPENSLAGIAIGQALADQLRVKVGDTVTVMTPEGPLSPFGPTMGSRRLQIIGIYSLGLYEFDAAYGFLDLPTAQRLLARDRPDFIEVRVDDMYAAPGIAKTIVERLGGTYVTQDWAQMNQSLFSALWLEKVAISITIGLIVMVAALNIVASLVLLVMEKSRDIAILKTMGAAAGSITAIFMLQGLIIGAIGTTVGAAAGLAVTSVLDRYQLIKVPMDVYQVAYVPFKVQVDDFVLVILAALVICFLATIYPSRQASRLDPAQALRYQ</sequence>
<gene>
    <name evidence="11" type="primary">lolE</name>
    <name evidence="11" type="ORF">LuPra_04453</name>
</gene>
<dbReference type="EMBL" id="CP015136">
    <property type="protein sequence ID" value="AMY11206.1"/>
    <property type="molecule type" value="Genomic_DNA"/>
</dbReference>
<keyword evidence="5 8" id="KW-0812">Transmembrane</keyword>
<keyword evidence="7 8" id="KW-0472">Membrane</keyword>
<dbReference type="AlphaFoldDB" id="A0A143PSA8"/>
<protein>
    <submittedName>
        <fullName evidence="11">Lipoprotein-releasing system transmembrane protein LolE</fullName>
    </submittedName>
</protein>
<accession>A0A143PSA8</accession>